<dbReference type="GO" id="GO:0003755">
    <property type="term" value="F:peptidyl-prolyl cis-trans isomerase activity"/>
    <property type="evidence" value="ECO:0007669"/>
    <property type="project" value="InterPro"/>
</dbReference>
<dbReference type="AlphaFoldDB" id="A0A7S2YKC7"/>
<feature type="compositionally biased region" description="Polar residues" evidence="1">
    <location>
        <begin position="33"/>
        <end position="53"/>
    </location>
</feature>
<dbReference type="PROSITE" id="PS50072">
    <property type="entry name" value="CSA_PPIASE_2"/>
    <property type="match status" value="1"/>
</dbReference>
<gene>
    <name evidence="4" type="ORF">APAL1065_LOCUS19880</name>
</gene>
<organism evidence="4">
    <name type="scientific">Entomoneis paludosa</name>
    <dbReference type="NCBI Taxonomy" id="265537"/>
    <lineage>
        <taxon>Eukaryota</taxon>
        <taxon>Sar</taxon>
        <taxon>Stramenopiles</taxon>
        <taxon>Ochrophyta</taxon>
        <taxon>Bacillariophyta</taxon>
        <taxon>Bacillariophyceae</taxon>
        <taxon>Bacillariophycidae</taxon>
        <taxon>Entomoneidaceae</taxon>
        <taxon>Entomoneis</taxon>
    </lineage>
</organism>
<feature type="domain" description="PPIase cyclophilin-type" evidence="3">
    <location>
        <begin position="167"/>
        <end position="378"/>
    </location>
</feature>
<sequence length="393" mass="41005">MKTLIAALCLFLVASPLALALAPSRGTRRPASSIGSGWAATSNDNNNHQPQQRQPDDESLASSRRTFVSGCLSSLALLQTAVHGQAHAVRAVGGSEIDCRAAGNCLEKGELDGALGWYWGAKDRCEATDPTCGAGGKQLTVDETTGQLVGKPVPNGVDANRITHIALVRVDIGREESSVLKIGLYGNDAPASVEQFLDFLSETGFATRSTSSNALGELTAPVAFGRGGAATWIDPGTSIEFGVPSQSISFAKSKGRAKVLDSFVPQPRPSANLVENDAIVKEHDSAGLLSVPKKGLGYGGTGFESDDECFERTFLITDAAAPALNPTRRVIGQVLDGKSMAFLERLSNLPTKRGIRGVIPGQTDGPPLPKVVVRDVAVATVVNKPTDASSSSS</sequence>
<proteinExistence type="predicted"/>
<feature type="signal peptide" evidence="2">
    <location>
        <begin position="1"/>
        <end position="20"/>
    </location>
</feature>
<keyword evidence="2" id="KW-0732">Signal</keyword>
<feature type="chain" id="PRO_5030504485" description="PPIase cyclophilin-type domain-containing protein" evidence="2">
    <location>
        <begin position="21"/>
        <end position="393"/>
    </location>
</feature>
<evidence type="ECO:0000259" key="3">
    <source>
        <dbReference type="PROSITE" id="PS50072"/>
    </source>
</evidence>
<dbReference type="EMBL" id="HBHT01029585">
    <property type="protein sequence ID" value="CAD9981123.1"/>
    <property type="molecule type" value="Transcribed_RNA"/>
</dbReference>
<protein>
    <recommendedName>
        <fullName evidence="3">PPIase cyclophilin-type domain-containing protein</fullName>
    </recommendedName>
</protein>
<evidence type="ECO:0000313" key="4">
    <source>
        <dbReference type="EMBL" id="CAD9981123.1"/>
    </source>
</evidence>
<dbReference type="InterPro" id="IPR002130">
    <property type="entry name" value="Cyclophilin-type_PPIase_dom"/>
</dbReference>
<dbReference type="Gene3D" id="2.40.100.10">
    <property type="entry name" value="Cyclophilin-like"/>
    <property type="match status" value="1"/>
</dbReference>
<name>A0A7S2YKC7_9STRA</name>
<accession>A0A7S2YKC7</accession>
<dbReference type="InterPro" id="IPR029000">
    <property type="entry name" value="Cyclophilin-like_dom_sf"/>
</dbReference>
<feature type="region of interest" description="Disordered" evidence="1">
    <location>
        <begin position="26"/>
        <end position="60"/>
    </location>
</feature>
<evidence type="ECO:0000256" key="1">
    <source>
        <dbReference type="SAM" id="MobiDB-lite"/>
    </source>
</evidence>
<evidence type="ECO:0000256" key="2">
    <source>
        <dbReference type="SAM" id="SignalP"/>
    </source>
</evidence>
<dbReference type="SUPFAM" id="SSF50891">
    <property type="entry name" value="Cyclophilin-like"/>
    <property type="match status" value="1"/>
</dbReference>
<dbReference type="Pfam" id="PF00160">
    <property type="entry name" value="Pro_isomerase"/>
    <property type="match status" value="1"/>
</dbReference>
<reference evidence="4" key="1">
    <citation type="submission" date="2021-01" db="EMBL/GenBank/DDBJ databases">
        <authorList>
            <person name="Corre E."/>
            <person name="Pelletier E."/>
            <person name="Niang G."/>
            <person name="Scheremetjew M."/>
            <person name="Finn R."/>
            <person name="Kale V."/>
            <person name="Holt S."/>
            <person name="Cochrane G."/>
            <person name="Meng A."/>
            <person name="Brown T."/>
            <person name="Cohen L."/>
        </authorList>
    </citation>
    <scope>NUCLEOTIDE SEQUENCE</scope>
    <source>
        <strain evidence="4">CCMP125</strain>
    </source>
</reference>